<dbReference type="UniPathway" id="UPA00252">
    <property type="reaction ID" value="UER00325"/>
</dbReference>
<dbReference type="Gene3D" id="3.40.50.1400">
    <property type="match status" value="1"/>
</dbReference>
<comment type="subcellular location">
    <subcellularLocation>
        <location evidence="8">Mitochondrion inner membrane</location>
    </subcellularLocation>
</comment>
<evidence type="ECO:0000256" key="7">
    <source>
        <dbReference type="ARBA" id="ARBA00049915"/>
    </source>
</evidence>
<organism evidence="11">
    <name type="scientific">Gongylonema pulchrum</name>
    <dbReference type="NCBI Taxonomy" id="637853"/>
    <lineage>
        <taxon>Eukaryota</taxon>
        <taxon>Metazoa</taxon>
        <taxon>Ecdysozoa</taxon>
        <taxon>Nematoda</taxon>
        <taxon>Chromadorea</taxon>
        <taxon>Rhabditida</taxon>
        <taxon>Spirurina</taxon>
        <taxon>Spiruromorpha</taxon>
        <taxon>Spiruroidea</taxon>
        <taxon>Gongylonematidae</taxon>
        <taxon>Gongylonema</taxon>
    </lineage>
</organism>
<keyword evidence="10" id="KW-1185">Reference proteome</keyword>
<keyword evidence="6 8" id="KW-0627">Porphyrin biosynthesis</keyword>
<keyword evidence="8" id="KW-0472">Membrane</keyword>
<evidence type="ECO:0000256" key="2">
    <source>
        <dbReference type="ARBA" id="ARBA00007718"/>
    </source>
</evidence>
<dbReference type="InterPro" id="IPR001015">
    <property type="entry name" value="Ferrochelatase"/>
</dbReference>
<evidence type="ECO:0000313" key="10">
    <source>
        <dbReference type="Proteomes" id="UP000271098"/>
    </source>
</evidence>
<reference evidence="9 10" key="2">
    <citation type="submission" date="2018-11" db="EMBL/GenBank/DDBJ databases">
        <authorList>
            <consortium name="Pathogen Informatics"/>
        </authorList>
    </citation>
    <scope>NUCLEOTIDE SEQUENCE [LARGE SCALE GENOMIC DNA]</scope>
</reference>
<gene>
    <name evidence="9" type="ORF">GPUH_LOCUS3965</name>
</gene>
<evidence type="ECO:0000313" key="9">
    <source>
        <dbReference type="EMBL" id="VDK41676.1"/>
    </source>
</evidence>
<protein>
    <recommendedName>
        <fullName evidence="8">Ferrochelatase</fullName>
        <ecNumber evidence="8">4.98.1.1</ecNumber>
    </recommendedName>
</protein>
<dbReference type="PROSITE" id="PS00534">
    <property type="entry name" value="FERROCHELATASE"/>
    <property type="match status" value="1"/>
</dbReference>
<dbReference type="AlphaFoldDB" id="A0A183D5H8"/>
<proteinExistence type="inferred from homology"/>
<keyword evidence="3 8" id="KW-0408">Iron</keyword>
<evidence type="ECO:0000256" key="8">
    <source>
        <dbReference type="RuleBase" id="RU000607"/>
    </source>
</evidence>
<dbReference type="Proteomes" id="UP000271098">
    <property type="component" value="Unassembled WGS sequence"/>
</dbReference>
<dbReference type="OrthoDB" id="5775002at2759"/>
<evidence type="ECO:0000313" key="11">
    <source>
        <dbReference type="WBParaSite" id="GPUH_0000397601-mRNA-1"/>
    </source>
</evidence>
<dbReference type="Pfam" id="PF00762">
    <property type="entry name" value="Ferrochelatase"/>
    <property type="match status" value="1"/>
</dbReference>
<accession>A0A183D5H8</accession>
<dbReference type="EMBL" id="UYRT01007136">
    <property type="protein sequence ID" value="VDK41676.1"/>
    <property type="molecule type" value="Genomic_DNA"/>
</dbReference>
<keyword evidence="8" id="KW-0496">Mitochondrion</keyword>
<keyword evidence="8" id="KW-0999">Mitochondrion inner membrane</keyword>
<dbReference type="PANTHER" id="PTHR11108:SF1">
    <property type="entry name" value="FERROCHELATASE, MITOCHONDRIAL"/>
    <property type="match status" value="1"/>
</dbReference>
<comment type="pathway">
    <text evidence="1 8">Porphyrin-containing compound metabolism; protoheme biosynthesis; protoheme from protoporphyrin-IX: step 1/1.</text>
</comment>
<dbReference type="EC" id="4.98.1.1" evidence="8"/>
<dbReference type="InterPro" id="IPR033644">
    <property type="entry name" value="Ferrochelatase_C"/>
</dbReference>
<comment type="function">
    <text evidence="8">Catalyzes the ferrous insertion into protoporphyrin IX.</text>
</comment>
<evidence type="ECO:0000256" key="1">
    <source>
        <dbReference type="ARBA" id="ARBA00004943"/>
    </source>
</evidence>
<evidence type="ECO:0000256" key="5">
    <source>
        <dbReference type="ARBA" id="ARBA00023239"/>
    </source>
</evidence>
<dbReference type="WBParaSite" id="GPUH_0000397601-mRNA-1">
    <property type="protein sequence ID" value="GPUH_0000397601-mRNA-1"/>
    <property type="gene ID" value="GPUH_0000397601"/>
</dbReference>
<name>A0A183D5H8_9BILA</name>
<evidence type="ECO:0000256" key="6">
    <source>
        <dbReference type="ARBA" id="ARBA00023244"/>
    </source>
</evidence>
<dbReference type="CDD" id="cd00419">
    <property type="entry name" value="Ferrochelatase_C"/>
    <property type="match status" value="1"/>
</dbReference>
<keyword evidence="4 8" id="KW-0350">Heme biosynthesis</keyword>
<comment type="catalytic activity">
    <reaction evidence="7">
        <text>heme b + 2 H(+) = protoporphyrin IX + Fe(2+)</text>
        <dbReference type="Rhea" id="RHEA:22584"/>
        <dbReference type="ChEBI" id="CHEBI:15378"/>
        <dbReference type="ChEBI" id="CHEBI:29033"/>
        <dbReference type="ChEBI" id="CHEBI:57306"/>
        <dbReference type="ChEBI" id="CHEBI:60344"/>
        <dbReference type="EC" id="4.98.1.1"/>
    </reaction>
    <physiologicalReaction direction="right-to-left" evidence="7">
        <dbReference type="Rhea" id="RHEA:22586"/>
    </physiologicalReaction>
</comment>
<reference evidence="11" key="1">
    <citation type="submission" date="2016-06" db="UniProtKB">
        <authorList>
            <consortium name="WormBaseParasite"/>
        </authorList>
    </citation>
    <scope>IDENTIFICATION</scope>
</reference>
<dbReference type="PANTHER" id="PTHR11108">
    <property type="entry name" value="FERROCHELATASE"/>
    <property type="match status" value="1"/>
</dbReference>
<sequence>MALSVVAPFYQNGLYVNAVCKQLVASQHRFQAPPQIIIVSYHGIPLSYQTKGDPYGFQCKHTTALIRKNLALPVCNLLTTFQSRFGRQEWLKPYTEDTVIQLAKQGVKRIMVVAPGFMSDCLETIEELEHELARIFRYSFRMFQNS</sequence>
<keyword evidence="5 8" id="KW-0456">Lyase</keyword>
<comment type="similarity">
    <text evidence="2 8">Belongs to the ferrochelatase family.</text>
</comment>
<evidence type="ECO:0000256" key="3">
    <source>
        <dbReference type="ARBA" id="ARBA00023004"/>
    </source>
</evidence>
<evidence type="ECO:0000256" key="4">
    <source>
        <dbReference type="ARBA" id="ARBA00023133"/>
    </source>
</evidence>
<dbReference type="SUPFAM" id="SSF53800">
    <property type="entry name" value="Chelatase"/>
    <property type="match status" value="1"/>
</dbReference>
<dbReference type="GO" id="GO:0005743">
    <property type="term" value="C:mitochondrial inner membrane"/>
    <property type="evidence" value="ECO:0007669"/>
    <property type="project" value="UniProtKB-SubCell"/>
</dbReference>
<dbReference type="GO" id="GO:0004325">
    <property type="term" value="F:ferrochelatase activity"/>
    <property type="evidence" value="ECO:0007669"/>
    <property type="project" value="UniProtKB-UniRule"/>
</dbReference>
<dbReference type="GO" id="GO:0006783">
    <property type="term" value="P:heme biosynthetic process"/>
    <property type="evidence" value="ECO:0007669"/>
    <property type="project" value="UniProtKB-UniRule"/>
</dbReference>
<dbReference type="InterPro" id="IPR019772">
    <property type="entry name" value="Ferrochelatase_AS"/>
</dbReference>